<protein>
    <submittedName>
        <fullName evidence="1">(northern house mosquito) hypothetical protein</fullName>
    </submittedName>
</protein>
<proteinExistence type="predicted"/>
<dbReference type="EMBL" id="HBUE01010719">
    <property type="protein sequence ID" value="CAG6448291.1"/>
    <property type="molecule type" value="Transcribed_RNA"/>
</dbReference>
<sequence length="153" mass="17183">MWFCSLARRIFSLRCFSRSSSSSSCMVFSCCSKRLVSISSSNFSFSRNRSTSFRFSSICLISSFWYSSLRRLSSSASIRFRRSIVSVVRMVDRSVWVRSSINFSRGLPLRMYALGSLATVFRIGLWVTGDGEDVVTRCGLKLTLGVAAVDGDR</sequence>
<name>A0A8D8A0Z4_CULPI</name>
<dbReference type="EMBL" id="HBUE01238597">
    <property type="protein sequence ID" value="CAG6548221.1"/>
    <property type="molecule type" value="Transcribed_RNA"/>
</dbReference>
<dbReference type="AlphaFoldDB" id="A0A8D8A0Z4"/>
<reference evidence="1" key="1">
    <citation type="submission" date="2021-05" db="EMBL/GenBank/DDBJ databases">
        <authorList>
            <person name="Alioto T."/>
            <person name="Alioto T."/>
            <person name="Gomez Garrido J."/>
        </authorList>
    </citation>
    <scope>NUCLEOTIDE SEQUENCE</scope>
</reference>
<organism evidence="1">
    <name type="scientific">Culex pipiens</name>
    <name type="common">House mosquito</name>
    <dbReference type="NCBI Taxonomy" id="7175"/>
    <lineage>
        <taxon>Eukaryota</taxon>
        <taxon>Metazoa</taxon>
        <taxon>Ecdysozoa</taxon>
        <taxon>Arthropoda</taxon>
        <taxon>Hexapoda</taxon>
        <taxon>Insecta</taxon>
        <taxon>Pterygota</taxon>
        <taxon>Neoptera</taxon>
        <taxon>Endopterygota</taxon>
        <taxon>Diptera</taxon>
        <taxon>Nematocera</taxon>
        <taxon>Culicoidea</taxon>
        <taxon>Culicidae</taxon>
        <taxon>Culicinae</taxon>
        <taxon>Culicini</taxon>
        <taxon>Culex</taxon>
        <taxon>Culex</taxon>
    </lineage>
</organism>
<dbReference type="EMBL" id="HBUE01345569">
    <property type="protein sequence ID" value="CAG6600439.1"/>
    <property type="molecule type" value="Transcribed_RNA"/>
</dbReference>
<dbReference type="EMBL" id="HBUE01010717">
    <property type="protein sequence ID" value="CAG6448288.1"/>
    <property type="molecule type" value="Transcribed_RNA"/>
</dbReference>
<evidence type="ECO:0000313" key="1">
    <source>
        <dbReference type="EMBL" id="CAG6448291.1"/>
    </source>
</evidence>
<accession>A0A8D8A0Z4</accession>